<evidence type="ECO:0000313" key="11">
    <source>
        <dbReference type="Proteomes" id="UP000185479"/>
    </source>
</evidence>
<gene>
    <name evidence="10" type="ORF">CFL01nite_16620</name>
    <name evidence="9" type="ORF">CFLV_03510</name>
</gene>
<dbReference type="PANTHER" id="PTHR13604:SF0">
    <property type="entry name" value="ABASIC SITE PROCESSING PROTEIN HMCES"/>
    <property type="match status" value="1"/>
</dbReference>
<dbReference type="GeneID" id="82879787"/>
<dbReference type="PANTHER" id="PTHR13604">
    <property type="entry name" value="DC12-RELATED"/>
    <property type="match status" value="1"/>
</dbReference>
<dbReference type="EC" id="3.4.-.-" evidence="8"/>
<keyword evidence="4 8" id="KW-0378">Hydrolase</keyword>
<dbReference type="EMBL" id="BJNB01000025">
    <property type="protein sequence ID" value="GEB98167.1"/>
    <property type="molecule type" value="Genomic_DNA"/>
</dbReference>
<dbReference type="GO" id="GO:0003697">
    <property type="term" value="F:single-stranded DNA binding"/>
    <property type="evidence" value="ECO:0007669"/>
    <property type="project" value="InterPro"/>
</dbReference>
<dbReference type="Proteomes" id="UP000315353">
    <property type="component" value="Unassembled WGS sequence"/>
</dbReference>
<keyword evidence="5" id="KW-0190">Covalent protein-DNA linkage</keyword>
<evidence type="ECO:0000313" key="9">
    <source>
        <dbReference type="EMBL" id="APT86348.1"/>
    </source>
</evidence>
<evidence type="ECO:0000313" key="12">
    <source>
        <dbReference type="Proteomes" id="UP000315353"/>
    </source>
</evidence>
<dbReference type="OrthoDB" id="9782620at2"/>
<dbReference type="Proteomes" id="UP000185479">
    <property type="component" value="Chromosome"/>
</dbReference>
<keyword evidence="7" id="KW-0456">Lyase</keyword>
<dbReference type="EMBL" id="CP009246">
    <property type="protein sequence ID" value="APT86348.1"/>
    <property type="molecule type" value="Genomic_DNA"/>
</dbReference>
<dbReference type="GO" id="GO:0106300">
    <property type="term" value="P:protein-DNA covalent cross-linking repair"/>
    <property type="evidence" value="ECO:0007669"/>
    <property type="project" value="InterPro"/>
</dbReference>
<organism evidence="9 11">
    <name type="scientific">Corynebacterium flavescens</name>
    <dbReference type="NCBI Taxonomy" id="28028"/>
    <lineage>
        <taxon>Bacteria</taxon>
        <taxon>Bacillati</taxon>
        <taxon>Actinomycetota</taxon>
        <taxon>Actinomycetes</taxon>
        <taxon>Mycobacteriales</taxon>
        <taxon>Corynebacteriaceae</taxon>
        <taxon>Corynebacterium</taxon>
    </lineage>
</organism>
<reference evidence="9 11" key="1">
    <citation type="submission" date="2014-08" db="EMBL/GenBank/DDBJ databases">
        <title>Complete genome sequence of Corynebacterium flavescens OJ8(T)(=DSM 20296(T)), isolated from cheese.</title>
        <authorList>
            <person name="Ruckert C."/>
            <person name="Albersmeier A."/>
            <person name="Winkler A."/>
            <person name="Kalinowski J."/>
        </authorList>
    </citation>
    <scope>NUCLEOTIDE SEQUENCE [LARGE SCALE GENOMIC DNA]</scope>
    <source>
        <strain evidence="9 11">OJ8</strain>
    </source>
</reference>
<name>A0A1L7CKN0_CORFL</name>
<dbReference type="GO" id="GO:0006508">
    <property type="term" value="P:proteolysis"/>
    <property type="evidence" value="ECO:0007669"/>
    <property type="project" value="UniProtKB-KW"/>
</dbReference>
<dbReference type="GO" id="GO:0008233">
    <property type="term" value="F:peptidase activity"/>
    <property type="evidence" value="ECO:0007669"/>
    <property type="project" value="UniProtKB-KW"/>
</dbReference>
<evidence type="ECO:0000256" key="1">
    <source>
        <dbReference type="ARBA" id="ARBA00008136"/>
    </source>
</evidence>
<evidence type="ECO:0000256" key="6">
    <source>
        <dbReference type="ARBA" id="ARBA00023125"/>
    </source>
</evidence>
<dbReference type="STRING" id="28028.CFLV_03510"/>
<dbReference type="SUPFAM" id="SSF143081">
    <property type="entry name" value="BB1717-like"/>
    <property type="match status" value="1"/>
</dbReference>
<dbReference type="KEGG" id="cfc:CFLV_03510"/>
<dbReference type="GO" id="GO:0016829">
    <property type="term" value="F:lyase activity"/>
    <property type="evidence" value="ECO:0007669"/>
    <property type="project" value="UniProtKB-KW"/>
</dbReference>
<evidence type="ECO:0000256" key="7">
    <source>
        <dbReference type="ARBA" id="ARBA00023239"/>
    </source>
</evidence>
<proteinExistence type="inferred from homology"/>
<protein>
    <recommendedName>
        <fullName evidence="8">Abasic site processing protein</fullName>
        <ecNumber evidence="8">3.4.-.-</ecNumber>
    </recommendedName>
</protein>
<dbReference type="InterPro" id="IPR003738">
    <property type="entry name" value="SRAP"/>
</dbReference>
<keyword evidence="2 8" id="KW-0645">Protease</keyword>
<dbReference type="InterPro" id="IPR036590">
    <property type="entry name" value="SRAP-like"/>
</dbReference>
<reference evidence="10 12" key="2">
    <citation type="submission" date="2019-06" db="EMBL/GenBank/DDBJ databases">
        <title>Whole genome shotgun sequence of Corynebacterium flavescens NBRC 14136.</title>
        <authorList>
            <person name="Hosoyama A."/>
            <person name="Uohara A."/>
            <person name="Ohji S."/>
            <person name="Ichikawa N."/>
        </authorList>
    </citation>
    <scope>NUCLEOTIDE SEQUENCE [LARGE SCALE GENOMIC DNA]</scope>
    <source>
        <strain evidence="10 12">NBRC 14136</strain>
    </source>
</reference>
<comment type="similarity">
    <text evidence="1 8">Belongs to the SOS response-associated peptidase family.</text>
</comment>
<keyword evidence="6" id="KW-0238">DNA-binding</keyword>
<accession>A0A1L7CKN0</accession>
<keyword evidence="11" id="KW-1185">Reference proteome</keyword>
<evidence type="ECO:0000256" key="4">
    <source>
        <dbReference type="ARBA" id="ARBA00022801"/>
    </source>
</evidence>
<evidence type="ECO:0000256" key="5">
    <source>
        <dbReference type="ARBA" id="ARBA00023124"/>
    </source>
</evidence>
<evidence type="ECO:0000256" key="3">
    <source>
        <dbReference type="ARBA" id="ARBA00022763"/>
    </source>
</evidence>
<evidence type="ECO:0000256" key="2">
    <source>
        <dbReference type="ARBA" id="ARBA00022670"/>
    </source>
</evidence>
<dbReference type="RefSeq" id="WP_075729344.1">
    <property type="nucleotide sequence ID" value="NZ_BJNB01000025.1"/>
</dbReference>
<dbReference type="Gene3D" id="3.90.1680.10">
    <property type="entry name" value="SOS response associated peptidase-like"/>
    <property type="match status" value="1"/>
</dbReference>
<evidence type="ECO:0000256" key="8">
    <source>
        <dbReference type="RuleBase" id="RU364100"/>
    </source>
</evidence>
<evidence type="ECO:0000313" key="10">
    <source>
        <dbReference type="EMBL" id="GEB98167.1"/>
    </source>
</evidence>
<dbReference type="AlphaFoldDB" id="A0A1L7CKN0"/>
<dbReference type="Pfam" id="PF02586">
    <property type="entry name" value="SRAP"/>
    <property type="match status" value="1"/>
</dbReference>
<keyword evidence="3" id="KW-0227">DNA damage</keyword>
<sequence>MCGRFVLFTESLLAEVGNLPGVGEVHAPQGIPGPRFNIAPTQVVPAVRLREELAQVDPARWGLLPGWKKDESGPPLFNARAETVRSKPSFRAAFKAQRCLIPMNGYYEWHDDGAGKAPYYVTRGEGLLWAAGLWEEGLERLSATIVTTAATPEMEWLHDRLPRFLGEEEVRTWATGSPEEAASLLAPTGLEDFSARKADKAVGNVSNDYPALIGTFGV</sequence>